<keyword evidence="1" id="KW-0479">Metal-binding</keyword>
<dbReference type="InterPro" id="IPR001878">
    <property type="entry name" value="Znf_CCHC"/>
</dbReference>
<comment type="caution">
    <text evidence="4">The sequence shown here is derived from an EMBL/GenBank/DDBJ whole genome shotgun (WGS) entry which is preliminary data.</text>
</comment>
<dbReference type="PROSITE" id="PS50158">
    <property type="entry name" value="ZF_CCHC"/>
    <property type="match status" value="1"/>
</dbReference>
<evidence type="ECO:0000313" key="4">
    <source>
        <dbReference type="EMBL" id="KAK9193105.1"/>
    </source>
</evidence>
<sequence length="449" mass="50012">MWKTTMSFSVIDLENNYFLIRFRSSSDAVDALTKGPWLIMGNYLTVQPWTPTFDFTTTTMDQVTIWIHLPGLAVHLYDKKILQKLGQLVGTVIKIDANTSSSTRGRFARIAVTISLAKPLVSQFELDGKVQKVEYEGLPVICFTCGRYGHSSNICKAADTTNDVEKAPQPAIQRQTIPAHQDGGCHDASTIEPFGPWMIVTRKGRKTNNGKENSSEPNRNREPFGANTTRFHILPQVPEEREDPAPAMFLDILSTSRQQALPTLNPTFTTHKENLIRTSTRSKLHNKAAGTKTQNRRPPTPMNPIQNPFPSSALNMREKEVNFSSHANPNSNPFVTSPRAPSNHQVSHLATTLDPTRHTVVFCSPQTSPPGIVRDEVTEYRTRQEPDPQHMADPPDVHTTPCVNEVENAQTQPVQPLSSVEAAGMSDDEDLMVQETLMASMDDINGEQY</sequence>
<protein>
    <recommendedName>
        <fullName evidence="3">CCHC-type domain-containing protein</fullName>
    </recommendedName>
</protein>
<keyword evidence="1" id="KW-0862">Zinc</keyword>
<gene>
    <name evidence="4" type="ORF">WN944_003802</name>
</gene>
<dbReference type="Proteomes" id="UP001428341">
    <property type="component" value="Unassembled WGS sequence"/>
</dbReference>
<dbReference type="InterPro" id="IPR040256">
    <property type="entry name" value="At4g02000-like"/>
</dbReference>
<keyword evidence="1" id="KW-0863">Zinc-finger</keyword>
<dbReference type="AlphaFoldDB" id="A0AAP0LZA9"/>
<evidence type="ECO:0000256" key="2">
    <source>
        <dbReference type="SAM" id="MobiDB-lite"/>
    </source>
</evidence>
<dbReference type="Pfam" id="PF14111">
    <property type="entry name" value="DUF4283"/>
    <property type="match status" value="1"/>
</dbReference>
<dbReference type="GO" id="GO:0003676">
    <property type="term" value="F:nucleic acid binding"/>
    <property type="evidence" value="ECO:0007669"/>
    <property type="project" value="InterPro"/>
</dbReference>
<accession>A0AAP0LZA9</accession>
<name>A0AAP0LZA9_9ROSI</name>
<feature type="domain" description="CCHC-type" evidence="3">
    <location>
        <begin position="142"/>
        <end position="156"/>
    </location>
</feature>
<feature type="region of interest" description="Disordered" evidence="2">
    <location>
        <begin position="323"/>
        <end position="344"/>
    </location>
</feature>
<dbReference type="InterPro" id="IPR025558">
    <property type="entry name" value="DUF4283"/>
</dbReference>
<dbReference type="EMBL" id="JBCGBO010000006">
    <property type="protein sequence ID" value="KAK9193105.1"/>
    <property type="molecule type" value="Genomic_DNA"/>
</dbReference>
<organism evidence="4 5">
    <name type="scientific">Citrus x changshan-huyou</name>
    <dbReference type="NCBI Taxonomy" id="2935761"/>
    <lineage>
        <taxon>Eukaryota</taxon>
        <taxon>Viridiplantae</taxon>
        <taxon>Streptophyta</taxon>
        <taxon>Embryophyta</taxon>
        <taxon>Tracheophyta</taxon>
        <taxon>Spermatophyta</taxon>
        <taxon>Magnoliopsida</taxon>
        <taxon>eudicotyledons</taxon>
        <taxon>Gunneridae</taxon>
        <taxon>Pentapetalae</taxon>
        <taxon>rosids</taxon>
        <taxon>malvids</taxon>
        <taxon>Sapindales</taxon>
        <taxon>Rutaceae</taxon>
        <taxon>Aurantioideae</taxon>
        <taxon>Citrus</taxon>
    </lineage>
</organism>
<feature type="region of interest" description="Disordered" evidence="2">
    <location>
        <begin position="203"/>
        <end position="226"/>
    </location>
</feature>
<dbReference type="GO" id="GO:0008270">
    <property type="term" value="F:zinc ion binding"/>
    <property type="evidence" value="ECO:0007669"/>
    <property type="project" value="UniProtKB-KW"/>
</dbReference>
<keyword evidence="5" id="KW-1185">Reference proteome</keyword>
<evidence type="ECO:0000259" key="3">
    <source>
        <dbReference type="PROSITE" id="PS50158"/>
    </source>
</evidence>
<feature type="compositionally biased region" description="Polar residues" evidence="2">
    <location>
        <begin position="291"/>
        <end position="309"/>
    </location>
</feature>
<dbReference type="PANTHER" id="PTHR31286:SF99">
    <property type="entry name" value="DUF4283 DOMAIN-CONTAINING PROTEIN"/>
    <property type="match status" value="1"/>
</dbReference>
<dbReference type="PANTHER" id="PTHR31286">
    <property type="entry name" value="GLYCINE-RICH CELL WALL STRUCTURAL PROTEIN 1.8-LIKE"/>
    <property type="match status" value="1"/>
</dbReference>
<proteinExistence type="predicted"/>
<reference evidence="4 5" key="1">
    <citation type="submission" date="2024-05" db="EMBL/GenBank/DDBJ databases">
        <title>Haplotype-resolved chromosome-level genome assembly of Huyou (Citrus changshanensis).</title>
        <authorList>
            <person name="Miao C."/>
            <person name="Chen W."/>
            <person name="Wu Y."/>
            <person name="Wang L."/>
            <person name="Zhao S."/>
            <person name="Grierson D."/>
            <person name="Xu C."/>
            <person name="Chen K."/>
        </authorList>
    </citation>
    <scope>NUCLEOTIDE SEQUENCE [LARGE SCALE GENOMIC DNA]</scope>
    <source>
        <strain evidence="4">01-14</strain>
        <tissue evidence="4">Leaf</tissue>
    </source>
</reference>
<feature type="region of interest" description="Disordered" evidence="2">
    <location>
        <begin position="281"/>
        <end position="309"/>
    </location>
</feature>
<evidence type="ECO:0000256" key="1">
    <source>
        <dbReference type="PROSITE-ProRule" id="PRU00047"/>
    </source>
</evidence>
<evidence type="ECO:0000313" key="5">
    <source>
        <dbReference type="Proteomes" id="UP001428341"/>
    </source>
</evidence>